<dbReference type="OrthoDB" id="271448at2759"/>
<proteinExistence type="predicted"/>
<dbReference type="AlphaFoldDB" id="A0A8H6R6T1"/>
<protein>
    <recommendedName>
        <fullName evidence="3">Apple domain-containing protein</fullName>
    </recommendedName>
</protein>
<gene>
    <name evidence="1" type="ORF">HII31_13100</name>
</gene>
<evidence type="ECO:0000313" key="1">
    <source>
        <dbReference type="EMBL" id="KAF7185603.1"/>
    </source>
</evidence>
<comment type="caution">
    <text evidence="1">The sequence shown here is derived from an EMBL/GenBank/DDBJ whole genome shotgun (WGS) entry which is preliminary data.</text>
</comment>
<dbReference type="PANTHER" id="PTHR36578:SF1">
    <property type="entry name" value="APPLE DOMAIN-CONTAINING PROTEIN"/>
    <property type="match status" value="1"/>
</dbReference>
<sequence length="291" mass="30368">MALGQDSCAAQPSLVTGSGPVATPDTVQAFYDLPAINSAASNAAVPTGYSVAYTNIHASSNADGYQGYSLLSSYDVSGCAAQCNSNDRCTAFNIAFERAPSREPSAADGSCPQPPSTTLIKCVLWSGPVNTDNAVNAGQLRNAFQVVIAGSNGYNKVAPPTPSGYNAAVNLGKRAISAPTCSDGTRTAIRQVFLSASNGADPLNVTYCAGWCDTEYTRTRPCNFFNAYFGRRVDNGNAFGQVCDLYSLPWGSQYATKAQFRFDGPLLNVESSFAFTRTGASAQCAAPAPSS</sequence>
<keyword evidence="2" id="KW-1185">Reference proteome</keyword>
<accession>A0A8H6R6T1</accession>
<name>A0A8H6R6T1_9PEZI</name>
<evidence type="ECO:0008006" key="3">
    <source>
        <dbReference type="Google" id="ProtNLM"/>
    </source>
</evidence>
<dbReference type="Proteomes" id="UP000660729">
    <property type="component" value="Unassembled WGS sequence"/>
</dbReference>
<reference evidence="1" key="1">
    <citation type="submission" date="2020-04" db="EMBL/GenBank/DDBJ databases">
        <title>Draft genome resource of the tomato pathogen Pseudocercospora fuligena.</title>
        <authorList>
            <person name="Zaccaron A."/>
        </authorList>
    </citation>
    <scope>NUCLEOTIDE SEQUENCE</scope>
    <source>
        <strain evidence="1">PF001</strain>
    </source>
</reference>
<organism evidence="1 2">
    <name type="scientific">Pseudocercospora fuligena</name>
    <dbReference type="NCBI Taxonomy" id="685502"/>
    <lineage>
        <taxon>Eukaryota</taxon>
        <taxon>Fungi</taxon>
        <taxon>Dikarya</taxon>
        <taxon>Ascomycota</taxon>
        <taxon>Pezizomycotina</taxon>
        <taxon>Dothideomycetes</taxon>
        <taxon>Dothideomycetidae</taxon>
        <taxon>Mycosphaerellales</taxon>
        <taxon>Mycosphaerellaceae</taxon>
        <taxon>Pseudocercospora</taxon>
    </lineage>
</organism>
<dbReference type="EMBL" id="JABCIY010000316">
    <property type="protein sequence ID" value="KAF7185603.1"/>
    <property type="molecule type" value="Genomic_DNA"/>
</dbReference>
<evidence type="ECO:0000313" key="2">
    <source>
        <dbReference type="Proteomes" id="UP000660729"/>
    </source>
</evidence>
<dbReference type="PANTHER" id="PTHR36578">
    <property type="entry name" value="CHROMOSOME 15, WHOLE GENOME SHOTGUN SEQUENCE"/>
    <property type="match status" value="1"/>
</dbReference>